<feature type="compositionally biased region" description="Polar residues" evidence="1">
    <location>
        <begin position="83"/>
        <end position="94"/>
    </location>
</feature>
<feature type="compositionally biased region" description="Low complexity" evidence="1">
    <location>
        <begin position="101"/>
        <end position="116"/>
    </location>
</feature>
<dbReference type="AlphaFoldDB" id="A0AAD2HQM0"/>
<feature type="compositionally biased region" description="Basic and acidic residues" evidence="1">
    <location>
        <begin position="141"/>
        <end position="154"/>
    </location>
</feature>
<gene>
    <name evidence="2" type="ORF">MYCIT1_LOCUS30846</name>
</gene>
<comment type="caution">
    <text evidence="2">The sequence shown here is derived from an EMBL/GenBank/DDBJ whole genome shotgun (WGS) entry which is preliminary data.</text>
</comment>
<evidence type="ECO:0000313" key="3">
    <source>
        <dbReference type="Proteomes" id="UP001295794"/>
    </source>
</evidence>
<name>A0AAD2HQM0_9AGAR</name>
<evidence type="ECO:0000313" key="2">
    <source>
        <dbReference type="EMBL" id="CAK5280356.1"/>
    </source>
</evidence>
<proteinExistence type="predicted"/>
<sequence>MVRSGLGWEQGRKQSLNTTAGMYSPDKPAAQSVLVSFVLLSCWAANSPSKDSNSESRFPMRESSLLSTPFATPFALSRRESNSAKFASPASSNVPLERRSVSSARSASMDASSRGSVEPSEAVLISEESFTLSGDPSALADMREASKRKRDECP</sequence>
<reference evidence="2" key="1">
    <citation type="submission" date="2023-11" db="EMBL/GenBank/DDBJ databases">
        <authorList>
            <person name="De Vega J J."/>
            <person name="De Vega J J."/>
        </authorList>
    </citation>
    <scope>NUCLEOTIDE SEQUENCE</scope>
</reference>
<feature type="region of interest" description="Disordered" evidence="1">
    <location>
        <begin position="81"/>
        <end position="154"/>
    </location>
</feature>
<organism evidence="2 3">
    <name type="scientific">Mycena citricolor</name>
    <dbReference type="NCBI Taxonomy" id="2018698"/>
    <lineage>
        <taxon>Eukaryota</taxon>
        <taxon>Fungi</taxon>
        <taxon>Dikarya</taxon>
        <taxon>Basidiomycota</taxon>
        <taxon>Agaricomycotina</taxon>
        <taxon>Agaricomycetes</taxon>
        <taxon>Agaricomycetidae</taxon>
        <taxon>Agaricales</taxon>
        <taxon>Marasmiineae</taxon>
        <taxon>Mycenaceae</taxon>
        <taxon>Mycena</taxon>
    </lineage>
</organism>
<keyword evidence="3" id="KW-1185">Reference proteome</keyword>
<accession>A0AAD2HQM0</accession>
<protein>
    <submittedName>
        <fullName evidence="2">Uncharacterized protein</fullName>
    </submittedName>
</protein>
<dbReference type="EMBL" id="CAVNYO010000440">
    <property type="protein sequence ID" value="CAK5280356.1"/>
    <property type="molecule type" value="Genomic_DNA"/>
</dbReference>
<dbReference type="Proteomes" id="UP001295794">
    <property type="component" value="Unassembled WGS sequence"/>
</dbReference>
<evidence type="ECO:0000256" key="1">
    <source>
        <dbReference type="SAM" id="MobiDB-lite"/>
    </source>
</evidence>